<feature type="region of interest" description="Disordered" evidence="1">
    <location>
        <begin position="607"/>
        <end position="667"/>
    </location>
</feature>
<feature type="compositionally biased region" description="Low complexity" evidence="1">
    <location>
        <begin position="222"/>
        <end position="256"/>
    </location>
</feature>
<proteinExistence type="predicted"/>
<dbReference type="InterPro" id="IPR029005">
    <property type="entry name" value="LIM-bd/SEUSS"/>
</dbReference>
<dbReference type="AlphaFoldDB" id="A0A2S4PN85"/>
<dbReference type="OrthoDB" id="774557at2759"/>
<keyword evidence="3" id="KW-1185">Reference proteome</keyword>
<evidence type="ECO:0000313" key="2">
    <source>
        <dbReference type="EMBL" id="POS83496.1"/>
    </source>
</evidence>
<feature type="region of interest" description="Disordered" evidence="1">
    <location>
        <begin position="1"/>
        <end position="72"/>
    </location>
</feature>
<accession>A0A2S4PN85</accession>
<protein>
    <submittedName>
        <fullName evidence="2">Uncharacterized protein</fullName>
    </submittedName>
</protein>
<gene>
    <name evidence="2" type="ORF">EPUL_005153</name>
</gene>
<organism evidence="2 3">
    <name type="scientific">Erysiphe pulchra</name>
    <dbReference type="NCBI Taxonomy" id="225359"/>
    <lineage>
        <taxon>Eukaryota</taxon>
        <taxon>Fungi</taxon>
        <taxon>Dikarya</taxon>
        <taxon>Ascomycota</taxon>
        <taxon>Pezizomycotina</taxon>
        <taxon>Leotiomycetes</taxon>
        <taxon>Erysiphales</taxon>
        <taxon>Erysiphaceae</taxon>
        <taxon>Erysiphe</taxon>
    </lineage>
</organism>
<name>A0A2S4PN85_9PEZI</name>
<feature type="compositionally biased region" description="Polar residues" evidence="1">
    <location>
        <begin position="199"/>
        <end position="221"/>
    </location>
</feature>
<evidence type="ECO:0000256" key="1">
    <source>
        <dbReference type="SAM" id="MobiDB-lite"/>
    </source>
</evidence>
<dbReference type="Pfam" id="PF01803">
    <property type="entry name" value="LIM_bind"/>
    <property type="match status" value="1"/>
</dbReference>
<feature type="compositionally biased region" description="Low complexity" evidence="1">
    <location>
        <begin position="635"/>
        <end position="650"/>
    </location>
</feature>
<reference evidence="2 3" key="1">
    <citation type="submission" date="2017-10" db="EMBL/GenBank/DDBJ databases">
        <title>Development of genomic resources for the powdery mildew, Erysiphe pulchra.</title>
        <authorList>
            <person name="Wadl P.A."/>
            <person name="Mack B.M."/>
            <person name="Moore G."/>
            <person name="Beltz S.B."/>
        </authorList>
    </citation>
    <scope>NUCLEOTIDE SEQUENCE [LARGE SCALE GENOMIC DNA]</scope>
    <source>
        <strain evidence="2">Cflorida</strain>
    </source>
</reference>
<feature type="region of interest" description="Disordered" evidence="1">
    <location>
        <begin position="194"/>
        <end position="272"/>
    </location>
</feature>
<comment type="caution">
    <text evidence="2">The sequence shown here is derived from an EMBL/GenBank/DDBJ whole genome shotgun (WGS) entry which is preliminary data.</text>
</comment>
<dbReference type="EMBL" id="PEDP01001538">
    <property type="protein sequence ID" value="POS83496.1"/>
    <property type="molecule type" value="Genomic_DNA"/>
</dbReference>
<feature type="compositionally biased region" description="Polar residues" evidence="1">
    <location>
        <begin position="257"/>
        <end position="267"/>
    </location>
</feature>
<sequence length="667" mass="74090">MPQHTGIAQGHPMSHNPSHPGQSGPVIPQQMHMGVSAPGAPSSQGQVLMAGMPSGAGGHALQHLSPSQQQAQAQAQIFQQQAMFASNPQLQHMHQQQQNVQMMAQRHQAQRNALLAQQYRGMRMGIPNEIPGVTPAQFQAMRGPSGPMRPVNLPQHLVAQQQQAEQTLQQQQQVQAQHHYQQQQQMIMAQQLAIHQQANPHSQGGSNQGQPNPNLQQTSNPLVQQQHQQQSQAHVAASQQNQAQAHAQSQLQANQQTSQIGPSQVANPHQVAVQQQIAMMQQQQQRQGERMKGQCLMKLMLFADHLGNFTSTTNALETYMNRFPNRIAAQAAKQRDDLNHWSSFVETFFSPKGVLRHSVWVMDDKTNKQYEVTYPALPRYFNTHFESGIKSIQMILERGSEKELPNNFHYIESQKSSFVYWFEGGAQVVASGSMKVHFDGFQKIELLEFNTSSHEEYLPRSQVIEAARPLHIWGKEWHKINSSPESKTSPDLNKKKLKLMKSPAQPPPDIELPASKMKPSMGITQSVFRFLEASIPPFQLAEVMIQMNSLFAYSHQNPKLTPTNALDQYVANVAANMNINMGHQQNFIGSRASTMGNLAMGALPAQGHMQLPGGSPHIGSPAQVPGVLFHSNQHGTSPNGPNTNTSPNTNNKRRRPSGVKLNEENQT</sequence>
<dbReference type="STRING" id="225359.A0A2S4PN85"/>
<dbReference type="PANTHER" id="PTHR10378">
    <property type="entry name" value="LIM DOMAIN-BINDING PROTEIN"/>
    <property type="match status" value="1"/>
</dbReference>
<evidence type="ECO:0000313" key="3">
    <source>
        <dbReference type="Proteomes" id="UP000237438"/>
    </source>
</evidence>
<dbReference type="Proteomes" id="UP000237438">
    <property type="component" value="Unassembled WGS sequence"/>
</dbReference>